<accession>A0A640S9E4</accession>
<evidence type="ECO:0000313" key="2">
    <source>
        <dbReference type="Proteomes" id="UP000435837"/>
    </source>
</evidence>
<sequence>MTPSPPTVDVHAHVLLPEIEAMVEGAPGLAEARSLDARRNGPAALAVSGPMVRERAPRMIDTVARLALMDAQGVDVQLVSPTTGPTRR</sequence>
<dbReference type="Proteomes" id="UP000435837">
    <property type="component" value="Unassembled WGS sequence"/>
</dbReference>
<dbReference type="InterPro" id="IPR032466">
    <property type="entry name" value="Metal_Hydrolase"/>
</dbReference>
<dbReference type="SUPFAM" id="SSF51556">
    <property type="entry name" value="Metallo-dependent hydrolases"/>
    <property type="match status" value="1"/>
</dbReference>
<protein>
    <recommendedName>
        <fullName evidence="3">Amidohydrolase-related domain-containing protein</fullName>
    </recommendedName>
</protein>
<evidence type="ECO:0000313" key="1">
    <source>
        <dbReference type="EMBL" id="GFE07041.1"/>
    </source>
</evidence>
<gene>
    <name evidence="1" type="ORF">Scani_33090</name>
</gene>
<dbReference type="EMBL" id="BLIN01000003">
    <property type="protein sequence ID" value="GFE07041.1"/>
    <property type="molecule type" value="Genomic_DNA"/>
</dbReference>
<comment type="caution">
    <text evidence="1">The sequence shown here is derived from an EMBL/GenBank/DDBJ whole genome shotgun (WGS) entry which is preliminary data.</text>
</comment>
<evidence type="ECO:0008006" key="3">
    <source>
        <dbReference type="Google" id="ProtNLM"/>
    </source>
</evidence>
<name>A0A640S9E4_9ACTN</name>
<dbReference type="AlphaFoldDB" id="A0A640S9E4"/>
<reference evidence="1 2" key="1">
    <citation type="submission" date="2019-12" db="EMBL/GenBank/DDBJ databases">
        <title>Whole genome shotgun sequence of Streptomyces caniferus NBRC 15389.</title>
        <authorList>
            <person name="Ichikawa N."/>
            <person name="Kimura A."/>
            <person name="Kitahashi Y."/>
            <person name="Komaki H."/>
            <person name="Tamura T."/>
        </authorList>
    </citation>
    <scope>NUCLEOTIDE SEQUENCE [LARGE SCALE GENOMIC DNA]</scope>
    <source>
        <strain evidence="1 2">NBRC 15389</strain>
    </source>
</reference>
<organism evidence="1 2">
    <name type="scientific">Streptomyces caniferus</name>
    <dbReference type="NCBI Taxonomy" id="285557"/>
    <lineage>
        <taxon>Bacteria</taxon>
        <taxon>Bacillati</taxon>
        <taxon>Actinomycetota</taxon>
        <taxon>Actinomycetes</taxon>
        <taxon>Kitasatosporales</taxon>
        <taxon>Streptomycetaceae</taxon>
        <taxon>Streptomyces</taxon>
    </lineage>
</organism>
<dbReference type="Gene3D" id="3.20.20.140">
    <property type="entry name" value="Metal-dependent hydrolases"/>
    <property type="match status" value="1"/>
</dbReference>
<proteinExistence type="predicted"/>